<evidence type="ECO:0000313" key="1">
    <source>
        <dbReference type="EMBL" id="KAL0501199.1"/>
    </source>
</evidence>
<keyword evidence="2" id="KW-1185">Reference proteome</keyword>
<name>A0ABR3E3B9_9TRYP</name>
<dbReference type="EMBL" id="JBAMZM010000030">
    <property type="protein sequence ID" value="KAL0501199.1"/>
    <property type="molecule type" value="Genomic_DNA"/>
</dbReference>
<comment type="caution">
    <text evidence="1">The sequence shown here is derived from an EMBL/GenBank/DDBJ whole genome shotgun (WGS) entry which is preliminary data.</text>
</comment>
<proteinExistence type="predicted"/>
<gene>
    <name evidence="1" type="ORF">Q4I29_005448</name>
</gene>
<dbReference type="Proteomes" id="UP001443563">
    <property type="component" value="Unassembled WGS sequence"/>
</dbReference>
<organism evidence="1 2">
    <name type="scientific">Leishmania shawi</name>
    <dbReference type="NCBI Taxonomy" id="5680"/>
    <lineage>
        <taxon>Eukaryota</taxon>
        <taxon>Discoba</taxon>
        <taxon>Euglenozoa</taxon>
        <taxon>Kinetoplastea</taxon>
        <taxon>Metakinetoplastina</taxon>
        <taxon>Trypanosomatida</taxon>
        <taxon>Trypanosomatidae</taxon>
        <taxon>Leishmaniinae</taxon>
        <taxon>Leishmania</taxon>
        <taxon>Leishmania guyanensis species complex</taxon>
    </lineage>
</organism>
<reference evidence="1 2" key="1">
    <citation type="submission" date="2024-02" db="EMBL/GenBank/DDBJ databases">
        <title>FIRST GENOME SEQUENCES OF Leishmania (Viannia) shawi, Leishmania (Viannia) lindenbergi AND Leishmania (Viannia) utingensis.</title>
        <authorList>
            <person name="Resadore F."/>
            <person name="Custodio M.G.F."/>
            <person name="Boite M.C."/>
            <person name="Cupolillo E."/>
            <person name="Ferreira G.E.M."/>
        </authorList>
    </citation>
    <scope>NUCLEOTIDE SEQUENCE [LARGE SCALE GENOMIC DNA]</scope>
    <source>
        <strain evidence="1 2">MCEB/BR/1984/M8408</strain>
    </source>
</reference>
<accession>A0ABR3E3B9</accession>
<sequence length="243" mass="27339">MAYVSERLITEETPLEPNYRIVLGKHLAFRFVEVGTELPRASDSRILDWELCSKEFRQERVQAVERGAAAALVHDNSGLQARCEDLEARLQHACGGSWAMLTNLPSTYCGALLWPFDLRKHNSEITIGPQGDVQLPFLVNTAAIKHTMDGLVFQGGSANVPLTNGPRFTAGSIAFAISLDESVVPSRVCKEDRPKARESPETMLEMQRRFFLQWSVGALFDFVFQAKCLKARQEEEKCFVYRN</sequence>
<evidence type="ECO:0000313" key="2">
    <source>
        <dbReference type="Proteomes" id="UP001443563"/>
    </source>
</evidence>
<protein>
    <submittedName>
        <fullName evidence="1">Uncharacterized protein</fullName>
    </submittedName>
</protein>